<dbReference type="PANTHER" id="PTHR12560">
    <property type="entry name" value="LONGEVITY ASSURANCE FACTOR 1 LAG1"/>
    <property type="match status" value="1"/>
</dbReference>
<dbReference type="OrthoDB" id="537032at2759"/>
<protein>
    <recommendedName>
        <fullName evidence="9">TLC domain-containing protein</fullName>
    </recommendedName>
</protein>
<dbReference type="PANTHER" id="PTHR12560:SF58">
    <property type="entry name" value="CERAMIDE SYNTHASE 1"/>
    <property type="match status" value="1"/>
</dbReference>
<accession>A0A815H4T8</accession>
<dbReference type="GO" id="GO:0046513">
    <property type="term" value="P:ceramide biosynthetic process"/>
    <property type="evidence" value="ECO:0007669"/>
    <property type="project" value="InterPro"/>
</dbReference>
<comment type="caution">
    <text evidence="10">The sequence shown here is derived from an EMBL/GenBank/DDBJ whole genome shotgun (WGS) entry which is preliminary data.</text>
</comment>
<evidence type="ECO:0000256" key="2">
    <source>
        <dbReference type="ARBA" id="ARBA00004760"/>
    </source>
</evidence>
<reference evidence="10" key="1">
    <citation type="submission" date="2021-02" db="EMBL/GenBank/DDBJ databases">
        <authorList>
            <person name="Nowell W R."/>
        </authorList>
    </citation>
    <scope>NUCLEOTIDE SEQUENCE</scope>
</reference>
<gene>
    <name evidence="10" type="ORF">EDS130_LOCUS33085</name>
</gene>
<dbReference type="UniPathway" id="UPA00222"/>
<dbReference type="PROSITE" id="PS50922">
    <property type="entry name" value="TLC"/>
    <property type="match status" value="1"/>
</dbReference>
<dbReference type="InterPro" id="IPR016439">
    <property type="entry name" value="Lag1/Lac1-like"/>
</dbReference>
<evidence type="ECO:0000256" key="6">
    <source>
        <dbReference type="ARBA" id="ARBA00023136"/>
    </source>
</evidence>
<dbReference type="Pfam" id="PF03798">
    <property type="entry name" value="TRAM_LAG1_CLN8"/>
    <property type="match status" value="1"/>
</dbReference>
<sequence length="347" mass="41562">MSPSYADLATDMWHTMKWYYGPDAWRGYVFPDSFIDEFTQHYYFPLQDITYIVYAAIFLTFIRSVFERTTLKPLANYLNLTTENNQKFPETAWKFLMSACAWFYCTYLLYYRYNYYQEPYLIWDDWSSGMKVPFDIKLMYFGRCAYALHSLYAIFYKETKRKDFYAIFIHHILTMTLILVSYAIRYHKVGLIVLFVHDISDVLLELTKLLHYMSVRQGGEKYPQYENAANGSFIIFTLSWFVFRLYLYPLKVLYSTGVVFPYRTHDKGCNLYGFFNVQLWILLVLNVYWVLFLLQFLYKISTGALLKTNPDFYFRHVCICSQVQYADDSHHSILLSKSCYFHHDDGC</sequence>
<evidence type="ECO:0000313" key="11">
    <source>
        <dbReference type="Proteomes" id="UP000663852"/>
    </source>
</evidence>
<organism evidence="10 11">
    <name type="scientific">Adineta ricciae</name>
    <name type="common">Rotifer</name>
    <dbReference type="NCBI Taxonomy" id="249248"/>
    <lineage>
        <taxon>Eukaryota</taxon>
        <taxon>Metazoa</taxon>
        <taxon>Spiralia</taxon>
        <taxon>Gnathifera</taxon>
        <taxon>Rotifera</taxon>
        <taxon>Eurotatoria</taxon>
        <taxon>Bdelloidea</taxon>
        <taxon>Adinetida</taxon>
        <taxon>Adinetidae</taxon>
        <taxon>Adineta</taxon>
    </lineage>
</organism>
<feature type="transmembrane region" description="Helical" evidence="8">
    <location>
        <begin position="277"/>
        <end position="298"/>
    </location>
</feature>
<evidence type="ECO:0000256" key="3">
    <source>
        <dbReference type="ARBA" id="ARBA00004991"/>
    </source>
</evidence>
<evidence type="ECO:0000313" key="10">
    <source>
        <dbReference type="EMBL" id="CAF1347499.1"/>
    </source>
</evidence>
<comment type="subcellular location">
    <subcellularLocation>
        <location evidence="1">Membrane</location>
        <topology evidence="1">Multi-pass membrane protein</topology>
    </subcellularLocation>
</comment>
<feature type="domain" description="TLC" evidence="9">
    <location>
        <begin position="86"/>
        <end position="302"/>
    </location>
</feature>
<dbReference type="Proteomes" id="UP000663852">
    <property type="component" value="Unassembled WGS sequence"/>
</dbReference>
<comment type="pathway">
    <text evidence="3">Sphingolipid metabolism.</text>
</comment>
<feature type="transmembrane region" description="Helical" evidence="8">
    <location>
        <begin position="164"/>
        <end position="184"/>
    </location>
</feature>
<comment type="pathway">
    <text evidence="2">Lipid metabolism; sphingolipid metabolism.</text>
</comment>
<dbReference type="InterPro" id="IPR006634">
    <property type="entry name" value="TLC-dom"/>
</dbReference>
<evidence type="ECO:0000259" key="9">
    <source>
        <dbReference type="PROSITE" id="PS50922"/>
    </source>
</evidence>
<keyword evidence="6 7" id="KW-0472">Membrane</keyword>
<evidence type="ECO:0000256" key="7">
    <source>
        <dbReference type="PROSITE-ProRule" id="PRU00205"/>
    </source>
</evidence>
<dbReference type="GO" id="GO:0050291">
    <property type="term" value="F:sphingosine N-acyltransferase activity"/>
    <property type="evidence" value="ECO:0007669"/>
    <property type="project" value="InterPro"/>
</dbReference>
<feature type="transmembrane region" description="Helical" evidence="8">
    <location>
        <begin position="49"/>
        <end position="66"/>
    </location>
</feature>
<dbReference type="EMBL" id="CAJNOJ010000260">
    <property type="protein sequence ID" value="CAF1347499.1"/>
    <property type="molecule type" value="Genomic_DNA"/>
</dbReference>
<keyword evidence="5 8" id="KW-1133">Transmembrane helix</keyword>
<name>A0A815H4T8_ADIRI</name>
<dbReference type="GO" id="GO:0016020">
    <property type="term" value="C:membrane"/>
    <property type="evidence" value="ECO:0007669"/>
    <property type="project" value="UniProtKB-SubCell"/>
</dbReference>
<evidence type="ECO:0000256" key="8">
    <source>
        <dbReference type="SAM" id="Phobius"/>
    </source>
</evidence>
<feature type="transmembrane region" description="Helical" evidence="8">
    <location>
        <begin position="228"/>
        <end position="247"/>
    </location>
</feature>
<evidence type="ECO:0000256" key="5">
    <source>
        <dbReference type="ARBA" id="ARBA00022989"/>
    </source>
</evidence>
<dbReference type="AlphaFoldDB" id="A0A815H4T8"/>
<proteinExistence type="predicted"/>
<dbReference type="SMART" id="SM00724">
    <property type="entry name" value="TLC"/>
    <property type="match status" value="1"/>
</dbReference>
<evidence type="ECO:0000256" key="4">
    <source>
        <dbReference type="ARBA" id="ARBA00022692"/>
    </source>
</evidence>
<evidence type="ECO:0000256" key="1">
    <source>
        <dbReference type="ARBA" id="ARBA00004141"/>
    </source>
</evidence>
<keyword evidence="4 7" id="KW-0812">Transmembrane</keyword>